<dbReference type="Proteomes" id="UP001605036">
    <property type="component" value="Unassembled WGS sequence"/>
</dbReference>
<evidence type="ECO:0000313" key="1">
    <source>
        <dbReference type="EMBL" id="KAL2620713.1"/>
    </source>
</evidence>
<name>A0ABD1Y1S4_9MARC</name>
<organism evidence="1 2">
    <name type="scientific">Riccia fluitans</name>
    <dbReference type="NCBI Taxonomy" id="41844"/>
    <lineage>
        <taxon>Eukaryota</taxon>
        <taxon>Viridiplantae</taxon>
        <taxon>Streptophyta</taxon>
        <taxon>Embryophyta</taxon>
        <taxon>Marchantiophyta</taxon>
        <taxon>Marchantiopsida</taxon>
        <taxon>Marchantiidae</taxon>
        <taxon>Marchantiales</taxon>
        <taxon>Ricciaceae</taxon>
        <taxon>Riccia</taxon>
    </lineage>
</organism>
<dbReference type="EMBL" id="JBHFFA010000006">
    <property type="protein sequence ID" value="KAL2620713.1"/>
    <property type="molecule type" value="Genomic_DNA"/>
</dbReference>
<protein>
    <submittedName>
        <fullName evidence="1">Uncharacterized protein</fullName>
    </submittedName>
</protein>
<keyword evidence="2" id="KW-1185">Reference proteome</keyword>
<proteinExistence type="predicted"/>
<reference evidence="1 2" key="1">
    <citation type="submission" date="2024-09" db="EMBL/GenBank/DDBJ databases">
        <title>Chromosome-scale assembly of Riccia fluitans.</title>
        <authorList>
            <person name="Paukszto L."/>
            <person name="Sawicki J."/>
            <person name="Karawczyk K."/>
            <person name="Piernik-Szablinska J."/>
            <person name="Szczecinska M."/>
            <person name="Mazdziarz M."/>
        </authorList>
    </citation>
    <scope>NUCLEOTIDE SEQUENCE [LARGE SCALE GENOMIC DNA]</scope>
    <source>
        <strain evidence="1">Rf_01</strain>
        <tissue evidence="1">Aerial parts of the thallus</tissue>
    </source>
</reference>
<accession>A0ABD1Y1S4</accession>
<evidence type="ECO:0000313" key="2">
    <source>
        <dbReference type="Proteomes" id="UP001605036"/>
    </source>
</evidence>
<sequence length="124" mass="13625">MSIGGRIHVAGERGGGEKGADSITRPSSTLPCTRHSWHYGPYYGAAASWLMIRVRDGLLYPTPSRGYLYGLEKGENRKSPEGDGLLCLLALQAATSEVVGIPRGCHSFFRWLRAHRKGHVSNRM</sequence>
<dbReference type="AlphaFoldDB" id="A0ABD1Y1S4"/>
<gene>
    <name evidence="1" type="ORF">R1flu_000918</name>
</gene>
<comment type="caution">
    <text evidence="1">The sequence shown here is derived from an EMBL/GenBank/DDBJ whole genome shotgun (WGS) entry which is preliminary data.</text>
</comment>